<feature type="domain" description="AAA+ ATPase" evidence="5">
    <location>
        <begin position="38"/>
        <end position="155"/>
    </location>
</feature>
<dbReference type="InterPro" id="IPR003959">
    <property type="entry name" value="ATPase_AAA_core"/>
</dbReference>
<evidence type="ECO:0000313" key="6">
    <source>
        <dbReference type="EMBL" id="ORD94841.1"/>
    </source>
</evidence>
<dbReference type="GO" id="GO:0005829">
    <property type="term" value="C:cytosol"/>
    <property type="evidence" value="ECO:0007669"/>
    <property type="project" value="EnsemblFungi"/>
</dbReference>
<evidence type="ECO:0000256" key="3">
    <source>
        <dbReference type="ARBA" id="ARBA00022741"/>
    </source>
</evidence>
<dbReference type="Proteomes" id="UP000192639">
    <property type="component" value="Unassembled WGS sequence"/>
</dbReference>
<evidence type="ECO:0000256" key="4">
    <source>
        <dbReference type="ARBA" id="ARBA00022840"/>
    </source>
</evidence>
<dbReference type="EMBL" id="LWDP01000008">
    <property type="protein sequence ID" value="ORD94841.1"/>
    <property type="molecule type" value="Genomic_DNA"/>
</dbReference>
<proteinExistence type="inferred from homology"/>
<dbReference type="PANTHER" id="PTHR11669">
    <property type="entry name" value="REPLICATION FACTOR C / DNA POLYMERASE III GAMMA-TAU SUBUNIT"/>
    <property type="match status" value="1"/>
</dbReference>
<evidence type="ECO:0000313" key="7">
    <source>
        <dbReference type="Proteomes" id="UP000192639"/>
    </source>
</evidence>
<dbReference type="CDD" id="cd00009">
    <property type="entry name" value="AAA"/>
    <property type="match status" value="1"/>
</dbReference>
<organism evidence="6 7">
    <name type="scientific">Enterospora canceri</name>
    <dbReference type="NCBI Taxonomy" id="1081671"/>
    <lineage>
        <taxon>Eukaryota</taxon>
        <taxon>Fungi</taxon>
        <taxon>Fungi incertae sedis</taxon>
        <taxon>Microsporidia</taxon>
        <taxon>Enterocytozoonidae</taxon>
        <taxon>Enterospora</taxon>
    </lineage>
</organism>
<sequence length="304" mass="34787">MEEEEETKITEKYRPTSLGGVRGNEEILICLRKFNLVDLPNMLFYGPSGTGKTTSIRALLNNKMSPINVLELNASDERGIDTVRNRIKQFAETSVEHRLVILDEADSMSKDAQGALRRIMEDYPNCRFCLICNYARKVIEPIQSRCAKFRFTPISPSQTRMCVVDILRKENVEVRDEEGLELLVESSDGDLRRLVNDIQGIKRAYGSISRENMEEFLGTVPRERIEAIYSILKDGEIGFKEAFDRIRKMEVETMAIVDEVFKRVLKSDREDRFRIIRGLGDIEVGKAIECSDHVQLAVLVGLFK</sequence>
<dbReference type="GO" id="GO:0005524">
    <property type="term" value="F:ATP binding"/>
    <property type="evidence" value="ECO:0007669"/>
    <property type="project" value="UniProtKB-KW"/>
</dbReference>
<dbReference type="SUPFAM" id="SSF52540">
    <property type="entry name" value="P-loop containing nucleoside triphosphate hydrolases"/>
    <property type="match status" value="1"/>
</dbReference>
<keyword evidence="4" id="KW-0067">ATP-binding</keyword>
<dbReference type="GO" id="GO:0016887">
    <property type="term" value="F:ATP hydrolysis activity"/>
    <property type="evidence" value="ECO:0007669"/>
    <property type="project" value="EnsemblFungi"/>
</dbReference>
<comment type="caution">
    <text evidence="6">The sequence shown here is derived from an EMBL/GenBank/DDBJ whole genome shotgun (WGS) entry which is preliminary data.</text>
</comment>
<dbReference type="InterPro" id="IPR003593">
    <property type="entry name" value="AAA+_ATPase"/>
</dbReference>
<evidence type="ECO:0000256" key="1">
    <source>
        <dbReference type="ARBA" id="ARBA00005378"/>
    </source>
</evidence>
<comment type="similarity">
    <text evidence="1">Belongs to the activator 1 small subunits family.</text>
</comment>
<reference evidence="6 7" key="1">
    <citation type="journal article" date="2017" name="Environ. Microbiol.">
        <title>Decay of the glycolytic pathway and adaptation to intranuclear parasitism within Enterocytozoonidae microsporidia.</title>
        <authorList>
            <person name="Wiredu Boakye D."/>
            <person name="Jaroenlak P."/>
            <person name="Prachumwat A."/>
            <person name="Williams T.A."/>
            <person name="Bateman K.S."/>
            <person name="Itsathitphaisarn O."/>
            <person name="Sritunyalucksana K."/>
            <person name="Paszkiewicz K.H."/>
            <person name="Moore K.A."/>
            <person name="Stentiford G.D."/>
            <person name="Williams B.A."/>
        </authorList>
    </citation>
    <scope>NUCLEOTIDE SEQUENCE [LARGE SCALE GENOMIC DNA]</scope>
    <source>
        <strain evidence="6 7">GB1</strain>
    </source>
</reference>
<dbReference type="OrthoDB" id="4199794at2759"/>
<dbReference type="PANTHER" id="PTHR11669:SF20">
    <property type="entry name" value="REPLICATION FACTOR C SUBUNIT 4"/>
    <property type="match status" value="1"/>
</dbReference>
<dbReference type="InterPro" id="IPR027417">
    <property type="entry name" value="P-loop_NTPase"/>
</dbReference>
<dbReference type="SMART" id="SM00382">
    <property type="entry name" value="AAA"/>
    <property type="match status" value="1"/>
</dbReference>
<keyword evidence="3" id="KW-0547">Nucleotide-binding</keyword>
<dbReference type="GO" id="GO:0005663">
    <property type="term" value="C:DNA replication factor C complex"/>
    <property type="evidence" value="ECO:0007669"/>
    <property type="project" value="EnsemblFungi"/>
</dbReference>
<protein>
    <submittedName>
        <fullName evidence="6">RFC3</fullName>
    </submittedName>
</protein>
<evidence type="ECO:0000256" key="2">
    <source>
        <dbReference type="ARBA" id="ARBA00022705"/>
    </source>
</evidence>
<dbReference type="GO" id="GO:0031390">
    <property type="term" value="C:Ctf18 RFC-like complex"/>
    <property type="evidence" value="ECO:0007669"/>
    <property type="project" value="EnsemblFungi"/>
</dbReference>
<gene>
    <name evidence="6" type="primary">RFC3</name>
    <name evidence="6" type="ORF">ECANGB1_2604</name>
</gene>
<keyword evidence="7" id="KW-1185">Reference proteome</keyword>
<dbReference type="GO" id="GO:0006281">
    <property type="term" value="P:DNA repair"/>
    <property type="evidence" value="ECO:0007669"/>
    <property type="project" value="TreeGrafter"/>
</dbReference>
<dbReference type="Gene3D" id="3.40.50.300">
    <property type="entry name" value="P-loop containing nucleotide triphosphate hydrolases"/>
    <property type="match status" value="1"/>
</dbReference>
<dbReference type="GO" id="GO:0031391">
    <property type="term" value="C:Elg1 RFC-like complex"/>
    <property type="evidence" value="ECO:0007669"/>
    <property type="project" value="EnsemblFungi"/>
</dbReference>
<name>A0A1Y1S8P3_9MICR</name>
<dbReference type="GO" id="GO:0006272">
    <property type="term" value="P:leading strand elongation"/>
    <property type="evidence" value="ECO:0007669"/>
    <property type="project" value="EnsemblFungi"/>
</dbReference>
<dbReference type="InterPro" id="IPR050238">
    <property type="entry name" value="DNA_Rep/Repair_Clamp_Loader"/>
</dbReference>
<dbReference type="Gene3D" id="1.10.8.60">
    <property type="match status" value="1"/>
</dbReference>
<accession>A0A1Y1S8P3</accession>
<dbReference type="AlphaFoldDB" id="A0A1Y1S8P3"/>
<dbReference type="VEuPathDB" id="MicrosporidiaDB:ECANGB1_2604"/>
<dbReference type="GO" id="GO:0031389">
    <property type="term" value="C:Rad17 RFC-like complex"/>
    <property type="evidence" value="ECO:0007669"/>
    <property type="project" value="EnsemblFungi"/>
</dbReference>
<dbReference type="GO" id="GO:0003689">
    <property type="term" value="F:DNA clamp loader activity"/>
    <property type="evidence" value="ECO:0007669"/>
    <property type="project" value="EnsemblFungi"/>
</dbReference>
<evidence type="ECO:0000259" key="5">
    <source>
        <dbReference type="SMART" id="SM00382"/>
    </source>
</evidence>
<keyword evidence="2" id="KW-0235">DNA replication</keyword>
<dbReference type="Pfam" id="PF00004">
    <property type="entry name" value="AAA"/>
    <property type="match status" value="1"/>
</dbReference>